<proteinExistence type="predicted"/>
<accession>A0ABR3RPT4</accession>
<dbReference type="Pfam" id="PF07985">
    <property type="entry name" value="SRR1"/>
    <property type="match status" value="1"/>
</dbReference>
<dbReference type="InterPro" id="IPR012942">
    <property type="entry name" value="SRR1-like"/>
</dbReference>
<dbReference type="Proteomes" id="UP001521785">
    <property type="component" value="Unassembled WGS sequence"/>
</dbReference>
<keyword evidence="4" id="KW-1185">Reference proteome</keyword>
<name>A0ABR3RPT4_9PLEO</name>
<dbReference type="EMBL" id="JAKJXO020000004">
    <property type="protein sequence ID" value="KAL1606426.1"/>
    <property type="molecule type" value="Genomic_DNA"/>
</dbReference>
<evidence type="ECO:0000259" key="2">
    <source>
        <dbReference type="Pfam" id="PF07985"/>
    </source>
</evidence>
<protein>
    <recommendedName>
        <fullName evidence="2">SRR1-like domain-containing protein</fullName>
    </recommendedName>
</protein>
<dbReference type="PANTHER" id="PTHR42080">
    <property type="entry name" value="SRR1 DOMAIN-CONTAINING PROTEIN"/>
    <property type="match status" value="1"/>
</dbReference>
<reference evidence="3 4" key="1">
    <citation type="submission" date="2024-02" db="EMBL/GenBank/DDBJ databases">
        <title>De novo assembly and annotation of 12 fungi associated with fruit tree decline syndrome in Ontario, Canada.</title>
        <authorList>
            <person name="Sulman M."/>
            <person name="Ellouze W."/>
            <person name="Ilyukhin E."/>
        </authorList>
    </citation>
    <scope>NUCLEOTIDE SEQUENCE [LARGE SCALE GENOMIC DNA]</scope>
    <source>
        <strain evidence="3 4">M42-189</strain>
    </source>
</reference>
<feature type="domain" description="SRR1-like" evidence="2">
    <location>
        <begin position="220"/>
        <end position="346"/>
    </location>
</feature>
<gene>
    <name evidence="3" type="ORF">SLS60_003830</name>
</gene>
<dbReference type="PANTHER" id="PTHR42080:SF1">
    <property type="entry name" value="SRR1-LIKE DOMAIN-CONTAINING PROTEIN"/>
    <property type="match status" value="1"/>
</dbReference>
<sequence length="423" mass="48735">MSSSQNLFSKLADISLEDRDETPSPTNPESQDDEFVHKDSDGEDYYKWELDPFDIAEFEGKYGNRPIFTRKLLHHIAKQKDLAVSALHGDKSLTLWHKPMPQEPGAPERFVVAEVRENDHYDDDRVIVHYLSRVEMHPGFQQLRRTSQSVGLLRDYNWDPDTKGQWLPVPFALEVVGRDRSTYHSDTKKMEEWRDHLQHTKKLWKNSKACKEVGDAVLESPIPVQRIVCFGLGTLSFEEKDFNRVLQHLMVIQLAELLDENNQKKDLSLPPVEVFLQDPAYKERDRQLLQGLRNNVKFVEDPQGVLAIDQDTFVIGAFVPTEFPLMQIIADSFEEGQGPAAFLIDNIQRRCKEPEMYKINDRLSPRAVRMGRNYTKYPGTFGNEALGKELQEALVGHPRYWMESMGLWTRKKDAQGPAGKTAP</sequence>
<comment type="caution">
    <text evidence="3">The sequence shown here is derived from an EMBL/GenBank/DDBJ whole genome shotgun (WGS) entry which is preliminary data.</text>
</comment>
<evidence type="ECO:0000313" key="4">
    <source>
        <dbReference type="Proteomes" id="UP001521785"/>
    </source>
</evidence>
<evidence type="ECO:0000256" key="1">
    <source>
        <dbReference type="SAM" id="MobiDB-lite"/>
    </source>
</evidence>
<evidence type="ECO:0000313" key="3">
    <source>
        <dbReference type="EMBL" id="KAL1606426.1"/>
    </source>
</evidence>
<feature type="region of interest" description="Disordered" evidence="1">
    <location>
        <begin position="1"/>
        <end position="38"/>
    </location>
</feature>
<organism evidence="3 4">
    <name type="scientific">Paraconiothyrium brasiliense</name>
    <dbReference type="NCBI Taxonomy" id="300254"/>
    <lineage>
        <taxon>Eukaryota</taxon>
        <taxon>Fungi</taxon>
        <taxon>Dikarya</taxon>
        <taxon>Ascomycota</taxon>
        <taxon>Pezizomycotina</taxon>
        <taxon>Dothideomycetes</taxon>
        <taxon>Pleosporomycetidae</taxon>
        <taxon>Pleosporales</taxon>
        <taxon>Massarineae</taxon>
        <taxon>Didymosphaeriaceae</taxon>
        <taxon>Paraconiothyrium</taxon>
    </lineage>
</organism>